<evidence type="ECO:0000313" key="2">
    <source>
        <dbReference type="EMBL" id="WPU49005.1"/>
    </source>
</evidence>
<reference evidence="2 4" key="4">
    <citation type="submission" date="2023-11" db="EMBL/GenBank/DDBJ databases">
        <title>MicrobeMod: A computational toolkit for identifying prokaryotic methylation and restriction-modification with nanopore sequencing.</title>
        <authorList>
            <person name="Crits-Christoph A."/>
            <person name="Kang S.C."/>
            <person name="Lee H."/>
            <person name="Ostrov N."/>
        </authorList>
    </citation>
    <scope>NUCLEOTIDE SEQUENCE [LARGE SCALE GENOMIC DNA]</scope>
    <source>
        <strain evidence="2 4">ATCC 33173</strain>
    </source>
</reference>
<protein>
    <submittedName>
        <fullName evidence="2">DUF3800 domain-containing protein</fullName>
    </submittedName>
    <submittedName>
        <fullName evidence="1">DUF3800 family protein</fullName>
    </submittedName>
</protein>
<reference evidence="1" key="2">
    <citation type="submission" date="2010-05" db="EMBL/GenBank/DDBJ databases">
        <title>Revision and reannotation of the Halomonas elongata DSM 2581(T) genome.</title>
        <authorList>
            <person name="Pfeiffer F."/>
            <person name="Bagyan I."/>
            <person name="Alfaro-Espinoza G."/>
            <person name="Zamora-Lagos M.A."/>
            <person name="Habermann B."/>
            <person name="Oesterhelt D."/>
            <person name="Kunte H.J."/>
        </authorList>
    </citation>
    <scope>NUCLEOTIDE SEQUENCE</scope>
    <source>
        <strain evidence="1">Type strain: DSM 2581</strain>
    </source>
</reference>
<dbReference type="EMBL" id="FN869568">
    <property type="protein sequence ID" value="SJK83824.1"/>
    <property type="molecule type" value="Genomic_DNA"/>
</dbReference>
<evidence type="ECO:0000313" key="3">
    <source>
        <dbReference type="Proteomes" id="UP000008707"/>
    </source>
</evidence>
<dbReference type="Pfam" id="PF12686">
    <property type="entry name" value="DUF3800"/>
    <property type="match status" value="1"/>
</dbReference>
<organism evidence="1 3">
    <name type="scientific">Halomonas elongata (strain ATCC 33173 / DSM 2581 / NBRC 15536 / NCIMB 2198 / 1H9)</name>
    <dbReference type="NCBI Taxonomy" id="768066"/>
    <lineage>
        <taxon>Bacteria</taxon>
        <taxon>Pseudomonadati</taxon>
        <taxon>Pseudomonadota</taxon>
        <taxon>Gammaproteobacteria</taxon>
        <taxon>Oceanospirillales</taxon>
        <taxon>Halomonadaceae</taxon>
        <taxon>Halomonas</taxon>
    </lineage>
</organism>
<dbReference type="GeneID" id="91010297"/>
<gene>
    <name evidence="1" type="ORF">HELO_2941G</name>
    <name evidence="2" type="ORF">SR933_08930</name>
</gene>
<dbReference type="InterPro" id="IPR024524">
    <property type="entry name" value="DUF3800"/>
</dbReference>
<dbReference type="OrthoDB" id="4071750at2"/>
<dbReference type="KEGG" id="hel:HELO_2941G"/>
<name>A0A1R4A4D3_HALED</name>
<keyword evidence="4" id="KW-1185">Reference proteome</keyword>
<dbReference type="RefSeq" id="WP_109637455.1">
    <property type="nucleotide sequence ID" value="NC_014532.2"/>
</dbReference>
<dbReference type="AlphaFoldDB" id="A0A1R4A4D3"/>
<evidence type="ECO:0000313" key="4">
    <source>
        <dbReference type="Proteomes" id="UP001322512"/>
    </source>
</evidence>
<reference evidence="3" key="3">
    <citation type="journal article" date="2011" name="Environ. Microbiol.">
        <title>A blueprint of ectoine metabolism from the genome of the industrial producer Halomonas elongata DSM 2581(T).</title>
        <authorList>
            <person name="Schwibbert K."/>
            <person name="Marin-Sanguino A."/>
            <person name="Bagyan I."/>
            <person name="Heidrich G."/>
            <person name="Lentzen G."/>
            <person name="Seitz H."/>
            <person name="Rampp M."/>
            <person name="Schuster S.C."/>
            <person name="Klenk H.P."/>
            <person name="Pfeiffer F."/>
            <person name="Oesterhelt D."/>
            <person name="Kunte H.J."/>
        </authorList>
    </citation>
    <scope>NUCLEOTIDE SEQUENCE [LARGE SCALE GENOMIC DNA]</scope>
    <source>
        <strain evidence="3">ATCC 33173 / DSM 2581 / NBRC 15536 / NCIMB 2198 / 1H9</strain>
    </source>
</reference>
<reference evidence="1" key="1">
    <citation type="journal article" date="2010" name="Environ. Microbiol.">
        <title>A blueprint of ectoine metabolism from the genome of the industrial producer Halomonas elongata DSM 2581(T).</title>
        <authorList>
            <person name="Schwibbert K."/>
            <person name="Marin-Sanguino A."/>
            <person name="Bagyan I."/>
            <person name="Heidrich G."/>
            <person name="Lentzen G."/>
            <person name="Seitz H."/>
            <person name="Rampp M."/>
            <person name="Schuster S.C."/>
            <person name="Klenk H.P."/>
            <person name="Pfeiffer F."/>
            <person name="Oesterhelt D."/>
            <person name="Kunte H.J."/>
        </authorList>
    </citation>
    <scope>NUCLEOTIDE SEQUENCE</scope>
    <source>
        <strain evidence="1">Type strain: DSM 2581</strain>
    </source>
</reference>
<proteinExistence type="predicted"/>
<dbReference type="EMBL" id="CP139472">
    <property type="protein sequence ID" value="WPU49005.1"/>
    <property type="molecule type" value="Genomic_DNA"/>
</dbReference>
<accession>A0A1R4A4D3</accession>
<dbReference type="Proteomes" id="UP001322512">
    <property type="component" value="Chromosome"/>
</dbReference>
<dbReference type="Proteomes" id="UP000008707">
    <property type="component" value="Chromosome"/>
</dbReference>
<evidence type="ECO:0000313" key="1">
    <source>
        <dbReference type="EMBL" id="SJK83824.1"/>
    </source>
</evidence>
<sequence>MSRNSQTNRKKKLANKRDKLRACRAKANAEKSKIATIYLDESGNTGHNIVDESQPVFTLSGCKYSNSEAEKLLALTGSKSPLEAHFKKLKRRKSGQDGIVRLMSHRLINKDYVKVELFYKSFMVTTKIVDLLIEHMLHLNGHDLYVNGANIGLSNMWFYCMPAFCGQDRVQAMYESFVNMVKEQSEESIDSFYQSVEVLKENSINEDFKEDLNLILHTRNYVHDALNGIDKTSLDPSIPALFSQCVSWGNVHPKGFYIIHDDSHSIEKQKIMFSQFMDWTQSPIELGYDRRKFKLPLRGKGLEFSSSESHPQLQVADIIASSMAYWADGVARGEKEDYLFLELNKLNLDKLTTNNKIWPTRNVTPSDLGTVHDGGLNAANHGAYFLMKAKANAEITT</sequence>